<accession>A0AB39MBC1</accession>
<proteinExistence type="inferred from homology"/>
<feature type="compositionally biased region" description="Basic and acidic residues" evidence="8">
    <location>
        <begin position="318"/>
        <end position="333"/>
    </location>
</feature>
<dbReference type="Gene3D" id="1.25.40.10">
    <property type="entry name" value="Tetratricopeptide repeat domain"/>
    <property type="match status" value="2"/>
</dbReference>
<protein>
    <submittedName>
        <fullName evidence="10">BTAD domain-containing putative transcriptional regulator</fullName>
    </submittedName>
</protein>
<dbReference type="SUPFAM" id="SSF48452">
    <property type="entry name" value="TPR-like"/>
    <property type="match status" value="2"/>
</dbReference>
<reference evidence="10" key="1">
    <citation type="submission" date="2024-07" db="EMBL/GenBank/DDBJ databases">
        <authorList>
            <person name="Yu S.T."/>
        </authorList>
    </citation>
    <scope>NUCLEOTIDE SEQUENCE</scope>
    <source>
        <strain evidence="10">R08</strain>
    </source>
</reference>
<dbReference type="Gene3D" id="1.10.10.10">
    <property type="entry name" value="Winged helix-like DNA-binding domain superfamily/Winged helix DNA-binding domain"/>
    <property type="match status" value="1"/>
</dbReference>
<evidence type="ECO:0000256" key="7">
    <source>
        <dbReference type="PROSITE-ProRule" id="PRU01091"/>
    </source>
</evidence>
<evidence type="ECO:0000313" key="10">
    <source>
        <dbReference type="EMBL" id="XDQ02269.1"/>
    </source>
</evidence>
<dbReference type="InterPro" id="IPR036388">
    <property type="entry name" value="WH-like_DNA-bd_sf"/>
</dbReference>
<dbReference type="InterPro" id="IPR005158">
    <property type="entry name" value="BTAD"/>
</dbReference>
<dbReference type="PANTHER" id="PTHR35807">
    <property type="entry name" value="TRANSCRIPTIONAL REGULATOR REDD-RELATED"/>
    <property type="match status" value="1"/>
</dbReference>
<organism evidence="10">
    <name type="scientific">Streptomyces sp. R08</name>
    <dbReference type="NCBI Taxonomy" id="3238624"/>
    <lineage>
        <taxon>Bacteria</taxon>
        <taxon>Bacillati</taxon>
        <taxon>Actinomycetota</taxon>
        <taxon>Actinomycetes</taxon>
        <taxon>Kitasatosporales</taxon>
        <taxon>Streptomycetaceae</taxon>
        <taxon>Streptomyces</taxon>
    </lineage>
</organism>
<dbReference type="Gene3D" id="3.40.50.300">
    <property type="entry name" value="P-loop containing nucleotide triphosphate hydrolases"/>
    <property type="match status" value="1"/>
</dbReference>
<feature type="repeat" description="TPR" evidence="6">
    <location>
        <begin position="890"/>
        <end position="923"/>
    </location>
</feature>
<dbReference type="SMART" id="SM01043">
    <property type="entry name" value="BTAD"/>
    <property type="match status" value="1"/>
</dbReference>
<evidence type="ECO:0000256" key="1">
    <source>
        <dbReference type="ARBA" id="ARBA00005820"/>
    </source>
</evidence>
<keyword evidence="6" id="KW-0802">TPR repeat</keyword>
<dbReference type="SMART" id="SM00028">
    <property type="entry name" value="TPR"/>
    <property type="match status" value="5"/>
</dbReference>
<dbReference type="PANTHER" id="PTHR35807:SF1">
    <property type="entry name" value="TRANSCRIPTIONAL REGULATOR REDD"/>
    <property type="match status" value="1"/>
</dbReference>
<dbReference type="InterPro" id="IPR027417">
    <property type="entry name" value="P-loop_NTPase"/>
</dbReference>
<dbReference type="InterPro" id="IPR051677">
    <property type="entry name" value="AfsR-DnrI-RedD_regulator"/>
</dbReference>
<evidence type="ECO:0000256" key="5">
    <source>
        <dbReference type="ARBA" id="ARBA00023163"/>
    </source>
</evidence>
<dbReference type="SMART" id="SM00382">
    <property type="entry name" value="AAA"/>
    <property type="match status" value="1"/>
</dbReference>
<dbReference type="InterPro" id="IPR003593">
    <property type="entry name" value="AAA+_ATPase"/>
</dbReference>
<evidence type="ECO:0000256" key="8">
    <source>
        <dbReference type="SAM" id="MobiDB-lite"/>
    </source>
</evidence>
<dbReference type="AlphaFoldDB" id="A0AB39MBC1"/>
<dbReference type="InterPro" id="IPR011990">
    <property type="entry name" value="TPR-like_helical_dom_sf"/>
</dbReference>
<dbReference type="GO" id="GO:0000160">
    <property type="term" value="P:phosphorelay signal transduction system"/>
    <property type="evidence" value="ECO:0007669"/>
    <property type="project" value="UniProtKB-KW"/>
</dbReference>
<dbReference type="InterPro" id="IPR016032">
    <property type="entry name" value="Sig_transdc_resp-reg_C-effctor"/>
</dbReference>
<dbReference type="InterPro" id="IPR002182">
    <property type="entry name" value="NB-ARC"/>
</dbReference>
<evidence type="ECO:0000256" key="4">
    <source>
        <dbReference type="ARBA" id="ARBA00023125"/>
    </source>
</evidence>
<feature type="compositionally biased region" description="Basic and acidic residues" evidence="8">
    <location>
        <begin position="271"/>
        <end position="280"/>
    </location>
</feature>
<dbReference type="EMBL" id="CP163431">
    <property type="protein sequence ID" value="XDQ02269.1"/>
    <property type="molecule type" value="Genomic_DNA"/>
</dbReference>
<dbReference type="SUPFAM" id="SSF52540">
    <property type="entry name" value="P-loop containing nucleoside triphosphate hydrolases"/>
    <property type="match status" value="1"/>
</dbReference>
<gene>
    <name evidence="10" type="ORF">AB5J58_19600</name>
</gene>
<name>A0AB39MBC1_9ACTN</name>
<feature type="region of interest" description="Disordered" evidence="8">
    <location>
        <begin position="677"/>
        <end position="696"/>
    </location>
</feature>
<comment type="similarity">
    <text evidence="1">Belongs to the AfsR/DnrI/RedD regulatory family.</text>
</comment>
<dbReference type="InterPro" id="IPR001867">
    <property type="entry name" value="OmpR/PhoB-type_DNA-bd"/>
</dbReference>
<dbReference type="GO" id="GO:0003677">
    <property type="term" value="F:DNA binding"/>
    <property type="evidence" value="ECO:0007669"/>
    <property type="project" value="UniProtKB-UniRule"/>
</dbReference>
<evidence type="ECO:0000256" key="3">
    <source>
        <dbReference type="ARBA" id="ARBA00023015"/>
    </source>
</evidence>
<keyword evidence="2" id="KW-0902">Two-component regulatory system</keyword>
<keyword evidence="4 7" id="KW-0238">DNA-binding</keyword>
<dbReference type="PRINTS" id="PR00364">
    <property type="entry name" value="DISEASERSIST"/>
</dbReference>
<dbReference type="GO" id="GO:0006355">
    <property type="term" value="P:regulation of DNA-templated transcription"/>
    <property type="evidence" value="ECO:0007669"/>
    <property type="project" value="InterPro"/>
</dbReference>
<feature type="DNA-binding region" description="OmpR/PhoB-type" evidence="7">
    <location>
        <begin position="1"/>
        <end position="102"/>
    </location>
</feature>
<sequence length="988" mass="106999">MWLTVMGPVRAWQDDTELELGPAKRQALLALLLVRSGQPTSLSTIIDVLWGQTPPSSAANVVYRHAAAVRRLLETPSGADASEDGTPATRLVRVSGGYRLDASPSTLDLLRFRQLRGAAEDMGGTGALRDSVRLLTRALRLSRGPTASGILPHIAQHPYFMAVDREYLTAVKEAAVIATAVGEPGSVLDILQPAAAQHPLDEILQAQLVRTLAATGRQAEALEAYHAVRTRLAEQLGIAPGPELRSVHQDIMRRDAHKAPRLSPAFPAEPARTRPQEPRRSLLRPSQLPPDVTDFAGREAELARLDALFPVDAPVPDDADRLRAEPRRTHDTGNENTPPRPPVAIVGMPGVGKTTLAVHWAHRIAPRFPDGQLYVDLRGLAIDGTRVTPSEAQRAFLVALGVPDREIPADRDARTHLYRGTLAGLRLLIVVDDVAHSDQVRPLLPGTPGALVLVTSRDRLGGLAREGARPLVLADLSPAEAREALVRRLGGRGTGAGSDAGDAVDSVDDVAAACSRLPLASAVAGADVLRPDGRLPCVASEFRAREVTLDEFTESGPQADIRSVFAWSYRQLAPDSARMFRLLALHPGFGIAATTAASLAGIPLELTRELLAELTRAHLLTEEAQDLYVLHDLLAAYARELLRGSDREDQRGLSIRRMLDHYVHTARAAATQLAPQRTEQWPLPRLQPRTTPEPLPDRERAADWLDRLLLPVLIPVAGEAAARGLHAHVCQLGLALEVHLDRRARWEEQLALQKICLLSAEAQGDLWAAAHAHRALGFAQGRLGRPVEARTHLFRALSLFTEADDPRGQGVTHRALAFRANAAVRHDRALDHYGQALALYRSAGDTLGESSALNGIGRTLVLKGDHHAALDHCARAVELSRATGDLNGQAAAQDGLGHAHHHLGEYDRALSHYRRALALYRELSDRCLEADVLVHAGQTQHAQGYDDLAAESWERALTVLDALHHPEAGALRRRLAELRAGVPREASG</sequence>
<feature type="domain" description="OmpR/PhoB-type" evidence="9">
    <location>
        <begin position="1"/>
        <end position="102"/>
    </location>
</feature>
<dbReference type="CDD" id="cd15831">
    <property type="entry name" value="BTAD"/>
    <property type="match status" value="1"/>
</dbReference>
<dbReference type="SUPFAM" id="SSF46894">
    <property type="entry name" value="C-terminal effector domain of the bipartite response regulators"/>
    <property type="match status" value="1"/>
</dbReference>
<dbReference type="Pfam" id="PF03704">
    <property type="entry name" value="BTAD"/>
    <property type="match status" value="1"/>
</dbReference>
<evidence type="ECO:0000256" key="2">
    <source>
        <dbReference type="ARBA" id="ARBA00023012"/>
    </source>
</evidence>
<dbReference type="InterPro" id="IPR019734">
    <property type="entry name" value="TPR_rpt"/>
</dbReference>
<dbReference type="PROSITE" id="PS50005">
    <property type="entry name" value="TPR"/>
    <property type="match status" value="1"/>
</dbReference>
<keyword evidence="3" id="KW-0805">Transcription regulation</keyword>
<dbReference type="Pfam" id="PF13424">
    <property type="entry name" value="TPR_12"/>
    <property type="match status" value="1"/>
</dbReference>
<dbReference type="PROSITE" id="PS51755">
    <property type="entry name" value="OMPR_PHOB"/>
    <property type="match status" value="1"/>
</dbReference>
<dbReference type="GO" id="GO:0043531">
    <property type="term" value="F:ADP binding"/>
    <property type="evidence" value="ECO:0007669"/>
    <property type="project" value="InterPro"/>
</dbReference>
<dbReference type="Pfam" id="PF00931">
    <property type="entry name" value="NB-ARC"/>
    <property type="match status" value="1"/>
</dbReference>
<feature type="region of interest" description="Disordered" evidence="8">
    <location>
        <begin position="256"/>
        <end position="293"/>
    </location>
</feature>
<feature type="region of interest" description="Disordered" evidence="8">
    <location>
        <begin position="314"/>
        <end position="344"/>
    </location>
</feature>
<evidence type="ECO:0000256" key="6">
    <source>
        <dbReference type="PROSITE-ProRule" id="PRU00339"/>
    </source>
</evidence>
<dbReference type="SMART" id="SM00862">
    <property type="entry name" value="Trans_reg_C"/>
    <property type="match status" value="1"/>
</dbReference>
<dbReference type="RefSeq" id="WP_369188436.1">
    <property type="nucleotide sequence ID" value="NZ_CP163431.1"/>
</dbReference>
<keyword evidence="5" id="KW-0804">Transcription</keyword>
<evidence type="ECO:0000259" key="9">
    <source>
        <dbReference type="PROSITE" id="PS51755"/>
    </source>
</evidence>